<evidence type="ECO:0000256" key="1">
    <source>
        <dbReference type="SAM" id="MobiDB-lite"/>
    </source>
</evidence>
<feature type="region of interest" description="Disordered" evidence="1">
    <location>
        <begin position="1"/>
        <end position="36"/>
    </location>
</feature>
<dbReference type="Proteomes" id="UP000639403">
    <property type="component" value="Unassembled WGS sequence"/>
</dbReference>
<evidence type="ECO:0000313" key="3">
    <source>
        <dbReference type="Proteomes" id="UP000639403"/>
    </source>
</evidence>
<comment type="caution">
    <text evidence="2">The sequence shown here is derived from an EMBL/GenBank/DDBJ whole genome shotgun (WGS) entry which is preliminary data.</text>
</comment>
<feature type="compositionally biased region" description="Basic residues" evidence="1">
    <location>
        <begin position="7"/>
        <end position="18"/>
    </location>
</feature>
<organism evidence="2 3">
    <name type="scientific">Rhodonia placenta</name>
    <dbReference type="NCBI Taxonomy" id="104341"/>
    <lineage>
        <taxon>Eukaryota</taxon>
        <taxon>Fungi</taxon>
        <taxon>Dikarya</taxon>
        <taxon>Basidiomycota</taxon>
        <taxon>Agaricomycotina</taxon>
        <taxon>Agaricomycetes</taxon>
        <taxon>Polyporales</taxon>
        <taxon>Adustoporiaceae</taxon>
        <taxon>Rhodonia</taxon>
    </lineage>
</organism>
<evidence type="ECO:0000313" key="2">
    <source>
        <dbReference type="EMBL" id="KAF9803898.1"/>
    </source>
</evidence>
<sequence>MGEASGRPRRASSKRRTQSKTSKSVKGTSKTKSSVG</sequence>
<protein>
    <submittedName>
        <fullName evidence="2">Uncharacterized protein</fullName>
    </submittedName>
</protein>
<proteinExistence type="predicted"/>
<dbReference type="EMBL" id="JADOXO010000471">
    <property type="protein sequence ID" value="KAF9803898.1"/>
    <property type="molecule type" value="Genomic_DNA"/>
</dbReference>
<dbReference type="AlphaFoldDB" id="A0A8H7TYD6"/>
<reference evidence="2" key="2">
    <citation type="journal article" name="Front. Microbiol.">
        <title>Degradative Capacity of Two Strains of Rhodonia placenta: From Phenotype to Genotype.</title>
        <authorList>
            <person name="Kolle M."/>
            <person name="Horta M.A.C."/>
            <person name="Nowrousian M."/>
            <person name="Ohm R.A."/>
            <person name="Benz J.P."/>
            <person name="Pilgard A."/>
        </authorList>
    </citation>
    <scope>NUCLEOTIDE SEQUENCE</scope>
    <source>
        <strain evidence="2">FPRL280</strain>
    </source>
</reference>
<reference evidence="2" key="1">
    <citation type="submission" date="2020-11" db="EMBL/GenBank/DDBJ databases">
        <authorList>
            <person name="Koelle M."/>
            <person name="Horta M.A.C."/>
            <person name="Nowrousian M."/>
            <person name="Ohm R.A."/>
            <person name="Benz P."/>
            <person name="Pilgard A."/>
        </authorList>
    </citation>
    <scope>NUCLEOTIDE SEQUENCE</scope>
    <source>
        <strain evidence="2">FPRL280</strain>
    </source>
</reference>
<gene>
    <name evidence="2" type="ORF">IEO21_09529</name>
</gene>
<feature type="compositionally biased region" description="Low complexity" evidence="1">
    <location>
        <begin position="19"/>
        <end position="36"/>
    </location>
</feature>
<accession>A0A8H7TYD6</accession>
<name>A0A8H7TYD6_9APHY</name>